<protein>
    <submittedName>
        <fullName evidence="1">Putative ubiquitin-conjugating enzyme E2 25-like</fullName>
    </submittedName>
</protein>
<organism evidence="1 2">
    <name type="scientific">Trifolium medium</name>
    <dbReference type="NCBI Taxonomy" id="97028"/>
    <lineage>
        <taxon>Eukaryota</taxon>
        <taxon>Viridiplantae</taxon>
        <taxon>Streptophyta</taxon>
        <taxon>Embryophyta</taxon>
        <taxon>Tracheophyta</taxon>
        <taxon>Spermatophyta</taxon>
        <taxon>Magnoliopsida</taxon>
        <taxon>eudicotyledons</taxon>
        <taxon>Gunneridae</taxon>
        <taxon>Pentapetalae</taxon>
        <taxon>rosids</taxon>
        <taxon>fabids</taxon>
        <taxon>Fabales</taxon>
        <taxon>Fabaceae</taxon>
        <taxon>Papilionoideae</taxon>
        <taxon>50 kb inversion clade</taxon>
        <taxon>NPAAA clade</taxon>
        <taxon>Hologalegina</taxon>
        <taxon>IRL clade</taxon>
        <taxon>Trifolieae</taxon>
        <taxon>Trifolium</taxon>
    </lineage>
</organism>
<accession>A0A392Q5A4</accession>
<name>A0A392Q5A4_9FABA</name>
<feature type="non-terminal residue" evidence="1">
    <location>
        <position position="1"/>
    </location>
</feature>
<comment type="caution">
    <text evidence="1">The sequence shown here is derived from an EMBL/GenBank/DDBJ whole genome shotgun (WGS) entry which is preliminary data.</text>
</comment>
<evidence type="ECO:0000313" key="1">
    <source>
        <dbReference type="EMBL" id="MCI19511.1"/>
    </source>
</evidence>
<evidence type="ECO:0000313" key="2">
    <source>
        <dbReference type="Proteomes" id="UP000265520"/>
    </source>
</evidence>
<proteinExistence type="predicted"/>
<dbReference type="EMBL" id="LXQA010115126">
    <property type="protein sequence ID" value="MCI19511.1"/>
    <property type="molecule type" value="Genomic_DNA"/>
</dbReference>
<sequence length="95" mass="10219">DLVILGEEVGESNKGMAIEAIHQVVNASDNTVCQLSVENFGQIIVIESSNGYPMVSHNSISVDGHGSNMLCDDGDDSKSLVIFDEEHIVIVNFDL</sequence>
<dbReference type="Proteomes" id="UP000265520">
    <property type="component" value="Unassembled WGS sequence"/>
</dbReference>
<keyword evidence="2" id="KW-1185">Reference proteome</keyword>
<dbReference type="AlphaFoldDB" id="A0A392Q5A4"/>
<reference evidence="1 2" key="1">
    <citation type="journal article" date="2018" name="Front. Plant Sci.">
        <title>Red Clover (Trifolium pratense) and Zigzag Clover (T. medium) - A Picture of Genomic Similarities and Differences.</title>
        <authorList>
            <person name="Dluhosova J."/>
            <person name="Istvanek J."/>
            <person name="Nedelnik J."/>
            <person name="Repkova J."/>
        </authorList>
    </citation>
    <scope>NUCLEOTIDE SEQUENCE [LARGE SCALE GENOMIC DNA]</scope>
    <source>
        <strain evidence="2">cv. 10/8</strain>
        <tissue evidence="1">Leaf</tissue>
    </source>
</reference>